<keyword evidence="2" id="KW-1133">Transmembrane helix</keyword>
<keyword evidence="2" id="KW-0472">Membrane</keyword>
<dbReference type="OrthoDB" id="1630758at2759"/>
<feature type="transmembrane region" description="Helical" evidence="2">
    <location>
        <begin position="289"/>
        <end position="308"/>
    </location>
</feature>
<feature type="region of interest" description="Disordered" evidence="1">
    <location>
        <begin position="252"/>
        <end position="281"/>
    </location>
</feature>
<name>A0A1X7SX47_AMPQE</name>
<evidence type="ECO:0000256" key="1">
    <source>
        <dbReference type="SAM" id="MobiDB-lite"/>
    </source>
</evidence>
<reference evidence="3" key="1">
    <citation type="submission" date="2017-05" db="UniProtKB">
        <authorList>
            <consortium name="EnsemblMetazoa"/>
        </authorList>
    </citation>
    <scope>IDENTIFICATION</scope>
</reference>
<evidence type="ECO:0000313" key="3">
    <source>
        <dbReference type="EnsemblMetazoa" id="Aqu2.1.06537_001"/>
    </source>
</evidence>
<evidence type="ECO:0000256" key="2">
    <source>
        <dbReference type="SAM" id="Phobius"/>
    </source>
</evidence>
<organism evidence="3">
    <name type="scientific">Amphimedon queenslandica</name>
    <name type="common">Sponge</name>
    <dbReference type="NCBI Taxonomy" id="400682"/>
    <lineage>
        <taxon>Eukaryota</taxon>
        <taxon>Metazoa</taxon>
        <taxon>Porifera</taxon>
        <taxon>Demospongiae</taxon>
        <taxon>Heteroscleromorpha</taxon>
        <taxon>Haplosclerida</taxon>
        <taxon>Niphatidae</taxon>
        <taxon>Amphimedon</taxon>
    </lineage>
</organism>
<feature type="compositionally biased region" description="Basic and acidic residues" evidence="1">
    <location>
        <begin position="252"/>
        <end position="262"/>
    </location>
</feature>
<dbReference type="InParanoid" id="A0A1X7SX47"/>
<feature type="transmembrane region" description="Helical" evidence="2">
    <location>
        <begin position="68"/>
        <end position="91"/>
    </location>
</feature>
<sequence length="314" mass="36370">MPMLRMYCNRIYSCKAILAAMALSVLFVSVIVRMMVTIEPGFDITFSMPTLILPEILPKYDHWEPVTPSQICCLCIWLSMTYLSCSLIREITRFTGFFRIIFAAFHDFRQNIALLSLHSYEIWMFAFIYKTYVTEFDYIFQIIIILPLITLLLLTIFQMTWAQDVAPDDGERLQELQYYAITSLLYSATMAFHVVCMGFTNFIRTKDEVLGDGDLTDMHIFLLGVAEILYRLHFIYQNYSLISMHRNPPIPRGERAVDDGRDGQPVMQEMPGPVAAADRRPADNKPEEFTYQAAIMVVGVAIFDAIVIREYFQW</sequence>
<dbReference type="AlphaFoldDB" id="A0A1X7SX47"/>
<proteinExistence type="predicted"/>
<accession>A0A1X7SX47</accession>
<protein>
    <submittedName>
        <fullName evidence="3">Uncharacterized protein</fullName>
    </submittedName>
</protein>
<feature type="transmembrane region" description="Helical" evidence="2">
    <location>
        <begin position="178"/>
        <end position="203"/>
    </location>
</feature>
<feature type="transmembrane region" description="Helical" evidence="2">
    <location>
        <begin position="138"/>
        <end position="157"/>
    </location>
</feature>
<keyword evidence="2" id="KW-0812">Transmembrane</keyword>
<dbReference type="EnsemblMetazoa" id="Aqu2.1.06537_001">
    <property type="protein sequence ID" value="Aqu2.1.06537_001"/>
    <property type="gene ID" value="Aqu2.1.06537"/>
</dbReference>
<feature type="transmembrane region" description="Helical" evidence="2">
    <location>
        <begin position="12"/>
        <end position="36"/>
    </location>
</feature>